<evidence type="ECO:0000313" key="14">
    <source>
        <dbReference type="Proteomes" id="UP000694408"/>
    </source>
</evidence>
<proteinExistence type="predicted"/>
<sequence length="354" mass="38650">MQRGATPEVTFEEVAVHFSREEWEQLAPWQRALHRQVMCDNYDMVASLDPNSKFPHMKEESHGVAPCAGEHSGDSDSSDTTDSSGAWSGSDSKDGTGGRWQSGSGGPRSGCRDTARGRRARALSRPVPAASGLVSGGSGGAEAPPGRPYVCGTCGKSFRHRRSLLAHKKLRRGNRARHGCAECGRSFCLRGDLLRHRGSHRAPRCPDTAPGPDGERPFVCGPCGKSFSWRESPELHLQQHRALPCPECGRVFLHGGHLSLHRRGHSGLRPFPCARCGRAFATQASLSSHRRTRRQCRARGDGNKGRDKGGDTRGDGDRGGRRDKDTRGDGDRDSNRDSHRDRDPHGDGDRDRDT</sequence>
<accession>A0A8C5IZD8</accession>
<evidence type="ECO:0000256" key="9">
    <source>
        <dbReference type="PROSITE-ProRule" id="PRU00042"/>
    </source>
</evidence>
<dbReference type="Pfam" id="PF00096">
    <property type="entry name" value="zf-C2H2"/>
    <property type="match status" value="2"/>
</dbReference>
<evidence type="ECO:0000256" key="8">
    <source>
        <dbReference type="ARBA" id="ARBA00023242"/>
    </source>
</evidence>
<dbReference type="InterPro" id="IPR036236">
    <property type="entry name" value="Znf_C2H2_sf"/>
</dbReference>
<dbReference type="GO" id="GO:0001228">
    <property type="term" value="F:DNA-binding transcription activator activity, RNA polymerase II-specific"/>
    <property type="evidence" value="ECO:0007669"/>
    <property type="project" value="TreeGrafter"/>
</dbReference>
<dbReference type="GO" id="GO:0000978">
    <property type="term" value="F:RNA polymerase II cis-regulatory region sequence-specific DNA binding"/>
    <property type="evidence" value="ECO:0007669"/>
    <property type="project" value="TreeGrafter"/>
</dbReference>
<dbReference type="InterPro" id="IPR013087">
    <property type="entry name" value="Znf_C2H2_type"/>
</dbReference>
<keyword evidence="7" id="KW-0804">Transcription</keyword>
<feature type="domain" description="C2H2-type" evidence="11">
    <location>
        <begin position="218"/>
        <end position="240"/>
    </location>
</feature>
<dbReference type="SUPFAM" id="SSF57667">
    <property type="entry name" value="beta-beta-alpha zinc fingers"/>
    <property type="match status" value="3"/>
</dbReference>
<dbReference type="SMART" id="SM00349">
    <property type="entry name" value="KRAB"/>
    <property type="match status" value="1"/>
</dbReference>
<dbReference type="OMA" id="CVEASHN"/>
<dbReference type="PROSITE" id="PS00028">
    <property type="entry name" value="ZINC_FINGER_C2H2_1"/>
    <property type="match status" value="2"/>
</dbReference>
<keyword evidence="5" id="KW-0862">Zinc</keyword>
<dbReference type="Gene3D" id="6.10.140.140">
    <property type="match status" value="1"/>
</dbReference>
<feature type="compositionally biased region" description="Low complexity" evidence="10">
    <location>
        <begin position="78"/>
        <end position="90"/>
    </location>
</feature>
<feature type="region of interest" description="Disordered" evidence="10">
    <location>
        <begin position="53"/>
        <end position="146"/>
    </location>
</feature>
<feature type="domain" description="C2H2-type" evidence="11">
    <location>
        <begin position="243"/>
        <end position="270"/>
    </location>
</feature>
<feature type="domain" description="C2H2-type" evidence="11">
    <location>
        <begin position="178"/>
        <end position="205"/>
    </location>
</feature>
<dbReference type="PROSITE" id="PS50805">
    <property type="entry name" value="KRAB"/>
    <property type="match status" value="1"/>
</dbReference>
<dbReference type="PROSITE" id="PS50157">
    <property type="entry name" value="ZINC_FINGER_C2H2_2"/>
    <property type="match status" value="5"/>
</dbReference>
<feature type="region of interest" description="Disordered" evidence="10">
    <location>
        <begin position="284"/>
        <end position="354"/>
    </location>
</feature>
<dbReference type="PANTHER" id="PTHR24393">
    <property type="entry name" value="ZINC FINGER PROTEIN"/>
    <property type="match status" value="1"/>
</dbReference>
<protein>
    <submittedName>
        <fullName evidence="13">Uncharacterized protein</fullName>
    </submittedName>
</protein>
<dbReference type="FunFam" id="3.30.160.60:FF:000446">
    <property type="entry name" value="Zinc finger protein"/>
    <property type="match status" value="2"/>
</dbReference>
<feature type="compositionally biased region" description="Basic residues" evidence="10">
    <location>
        <begin position="288"/>
        <end position="297"/>
    </location>
</feature>
<feature type="domain" description="KRAB" evidence="12">
    <location>
        <begin position="9"/>
        <end position="85"/>
    </location>
</feature>
<dbReference type="GO" id="GO:0005634">
    <property type="term" value="C:nucleus"/>
    <property type="evidence" value="ECO:0007669"/>
    <property type="project" value="UniProtKB-SubCell"/>
</dbReference>
<comment type="subcellular location">
    <subcellularLocation>
        <location evidence="1">Nucleus</location>
    </subcellularLocation>
</comment>
<keyword evidence="6" id="KW-0805">Transcription regulation</keyword>
<evidence type="ECO:0000256" key="3">
    <source>
        <dbReference type="ARBA" id="ARBA00022737"/>
    </source>
</evidence>
<reference evidence="13" key="1">
    <citation type="submission" date="2025-08" db="UniProtKB">
        <authorList>
            <consortium name="Ensembl"/>
        </authorList>
    </citation>
    <scope>IDENTIFICATION</scope>
</reference>
<evidence type="ECO:0000256" key="10">
    <source>
        <dbReference type="SAM" id="MobiDB-lite"/>
    </source>
</evidence>
<feature type="domain" description="C2H2-type" evidence="11">
    <location>
        <begin position="271"/>
        <end position="298"/>
    </location>
</feature>
<evidence type="ECO:0000256" key="2">
    <source>
        <dbReference type="ARBA" id="ARBA00022723"/>
    </source>
</evidence>
<dbReference type="SMART" id="SM00355">
    <property type="entry name" value="ZnF_C2H2"/>
    <property type="match status" value="5"/>
</dbReference>
<name>A0A8C5IZD8_JUNHY</name>
<dbReference type="InterPro" id="IPR001909">
    <property type="entry name" value="KRAB"/>
</dbReference>
<evidence type="ECO:0000256" key="1">
    <source>
        <dbReference type="ARBA" id="ARBA00004123"/>
    </source>
</evidence>
<evidence type="ECO:0000256" key="5">
    <source>
        <dbReference type="ARBA" id="ARBA00022833"/>
    </source>
</evidence>
<feature type="compositionally biased region" description="Basic and acidic residues" evidence="10">
    <location>
        <begin position="298"/>
        <end position="354"/>
    </location>
</feature>
<keyword evidence="2" id="KW-0479">Metal-binding</keyword>
<dbReference type="Pfam" id="PF01352">
    <property type="entry name" value="KRAB"/>
    <property type="match status" value="1"/>
</dbReference>
<dbReference type="SUPFAM" id="SSF109640">
    <property type="entry name" value="KRAB domain (Kruppel-associated box)"/>
    <property type="match status" value="1"/>
</dbReference>
<evidence type="ECO:0000256" key="7">
    <source>
        <dbReference type="ARBA" id="ARBA00023163"/>
    </source>
</evidence>
<dbReference type="Proteomes" id="UP000694408">
    <property type="component" value="Unplaced"/>
</dbReference>
<evidence type="ECO:0000259" key="12">
    <source>
        <dbReference type="PROSITE" id="PS50805"/>
    </source>
</evidence>
<dbReference type="AlphaFoldDB" id="A0A8C5IZD8"/>
<evidence type="ECO:0000313" key="13">
    <source>
        <dbReference type="Ensembl" id="ENSJHYP00000011497.1"/>
    </source>
</evidence>
<dbReference type="CDD" id="cd07765">
    <property type="entry name" value="KRAB_A-box"/>
    <property type="match status" value="1"/>
</dbReference>
<evidence type="ECO:0000256" key="6">
    <source>
        <dbReference type="ARBA" id="ARBA00023015"/>
    </source>
</evidence>
<feature type="compositionally biased region" description="Gly residues" evidence="10">
    <location>
        <begin position="97"/>
        <end position="108"/>
    </location>
</feature>
<dbReference type="InterPro" id="IPR036051">
    <property type="entry name" value="KRAB_dom_sf"/>
</dbReference>
<organism evidence="13 14">
    <name type="scientific">Junco hyemalis</name>
    <name type="common">Dark-eyed junco</name>
    <dbReference type="NCBI Taxonomy" id="40217"/>
    <lineage>
        <taxon>Eukaryota</taxon>
        <taxon>Metazoa</taxon>
        <taxon>Chordata</taxon>
        <taxon>Craniata</taxon>
        <taxon>Vertebrata</taxon>
        <taxon>Euteleostomi</taxon>
        <taxon>Archelosauria</taxon>
        <taxon>Archosauria</taxon>
        <taxon>Dinosauria</taxon>
        <taxon>Saurischia</taxon>
        <taxon>Theropoda</taxon>
        <taxon>Coelurosauria</taxon>
        <taxon>Aves</taxon>
        <taxon>Neognathae</taxon>
        <taxon>Neoaves</taxon>
        <taxon>Telluraves</taxon>
        <taxon>Australaves</taxon>
        <taxon>Passeriformes</taxon>
        <taxon>Passerellidae</taxon>
        <taxon>Junco</taxon>
    </lineage>
</organism>
<keyword evidence="3" id="KW-0677">Repeat</keyword>
<evidence type="ECO:0000256" key="4">
    <source>
        <dbReference type="ARBA" id="ARBA00022771"/>
    </source>
</evidence>
<keyword evidence="4 9" id="KW-0863">Zinc-finger</keyword>
<reference evidence="13" key="2">
    <citation type="submission" date="2025-09" db="UniProtKB">
        <authorList>
            <consortium name="Ensembl"/>
        </authorList>
    </citation>
    <scope>IDENTIFICATION</scope>
</reference>
<keyword evidence="14" id="KW-1185">Reference proteome</keyword>
<evidence type="ECO:0000259" key="11">
    <source>
        <dbReference type="PROSITE" id="PS50157"/>
    </source>
</evidence>
<dbReference type="PANTHER" id="PTHR24393:SF158">
    <property type="entry name" value="C2H2-TYPE DOMAIN-CONTAINING PROTEIN"/>
    <property type="match status" value="1"/>
</dbReference>
<dbReference type="Gene3D" id="3.30.160.60">
    <property type="entry name" value="Classic Zinc Finger"/>
    <property type="match status" value="4"/>
</dbReference>
<dbReference type="GO" id="GO:0008270">
    <property type="term" value="F:zinc ion binding"/>
    <property type="evidence" value="ECO:0007669"/>
    <property type="project" value="UniProtKB-KW"/>
</dbReference>
<dbReference type="Ensembl" id="ENSJHYT00000013893.1">
    <property type="protein sequence ID" value="ENSJHYP00000011497.1"/>
    <property type="gene ID" value="ENSJHYG00000008971.1"/>
</dbReference>
<feature type="domain" description="C2H2-type" evidence="11">
    <location>
        <begin position="149"/>
        <end position="176"/>
    </location>
</feature>
<keyword evidence="8" id="KW-0539">Nucleus</keyword>